<dbReference type="InParanoid" id="A0A1E7ETG7"/>
<dbReference type="EMBL" id="KV784378">
    <property type="protein sequence ID" value="OEU08853.1"/>
    <property type="molecule type" value="Genomic_DNA"/>
</dbReference>
<dbReference type="PROSITE" id="PS50191">
    <property type="entry name" value="CRAL_TRIO"/>
    <property type="match status" value="1"/>
</dbReference>
<evidence type="ECO:0000313" key="3">
    <source>
        <dbReference type="Proteomes" id="UP000095751"/>
    </source>
</evidence>
<keyword evidence="3" id="KW-1185">Reference proteome</keyword>
<gene>
    <name evidence="2" type="ORF">FRACYDRAFT_196065</name>
</gene>
<dbReference type="Gene3D" id="3.40.525.10">
    <property type="entry name" value="CRAL-TRIO lipid binding domain"/>
    <property type="match status" value="1"/>
</dbReference>
<organism evidence="2 3">
    <name type="scientific">Fragilariopsis cylindrus CCMP1102</name>
    <dbReference type="NCBI Taxonomy" id="635003"/>
    <lineage>
        <taxon>Eukaryota</taxon>
        <taxon>Sar</taxon>
        <taxon>Stramenopiles</taxon>
        <taxon>Ochrophyta</taxon>
        <taxon>Bacillariophyta</taxon>
        <taxon>Bacillariophyceae</taxon>
        <taxon>Bacillariophycidae</taxon>
        <taxon>Bacillariales</taxon>
        <taxon>Bacillariaceae</taxon>
        <taxon>Fragilariopsis</taxon>
    </lineage>
</organism>
<protein>
    <recommendedName>
        <fullName evidence="1">CRAL-TRIO domain-containing protein</fullName>
    </recommendedName>
</protein>
<dbReference type="InterPro" id="IPR036865">
    <property type="entry name" value="CRAL-TRIO_dom_sf"/>
</dbReference>
<proteinExistence type="predicted"/>
<dbReference type="AlphaFoldDB" id="A0A1E7ETG7"/>
<dbReference type="Pfam" id="PF00650">
    <property type="entry name" value="CRAL_TRIO"/>
    <property type="match status" value="1"/>
</dbReference>
<dbReference type="SUPFAM" id="SSF52087">
    <property type="entry name" value="CRAL/TRIO domain"/>
    <property type="match status" value="1"/>
</dbReference>
<dbReference type="CDD" id="cd00170">
    <property type="entry name" value="SEC14"/>
    <property type="match status" value="1"/>
</dbReference>
<evidence type="ECO:0000259" key="1">
    <source>
        <dbReference type="PROSITE" id="PS50191"/>
    </source>
</evidence>
<dbReference type="InterPro" id="IPR001251">
    <property type="entry name" value="CRAL-TRIO_dom"/>
</dbReference>
<accession>A0A1E7ETG7</accession>
<name>A0A1E7ETG7_9STRA</name>
<feature type="domain" description="CRAL-TRIO" evidence="1">
    <location>
        <begin position="8"/>
        <end position="172"/>
    </location>
</feature>
<evidence type="ECO:0000313" key="2">
    <source>
        <dbReference type="EMBL" id="OEU08853.1"/>
    </source>
</evidence>
<reference evidence="2 3" key="1">
    <citation type="submission" date="2016-09" db="EMBL/GenBank/DDBJ databases">
        <title>Extensive genetic diversity and differential bi-allelic expression allows diatom success in the polar Southern Ocean.</title>
        <authorList>
            <consortium name="DOE Joint Genome Institute"/>
            <person name="Mock T."/>
            <person name="Otillar R.P."/>
            <person name="Strauss J."/>
            <person name="Dupont C."/>
            <person name="Frickenhaus S."/>
            <person name="Maumus F."/>
            <person name="Mcmullan M."/>
            <person name="Sanges R."/>
            <person name="Schmutz J."/>
            <person name="Toseland A."/>
            <person name="Valas R."/>
            <person name="Veluchamy A."/>
            <person name="Ward B.J."/>
            <person name="Allen A."/>
            <person name="Barry K."/>
            <person name="Falciatore A."/>
            <person name="Ferrante M."/>
            <person name="Fortunato A.E."/>
            <person name="Gloeckner G."/>
            <person name="Gruber A."/>
            <person name="Hipkin R."/>
            <person name="Janech M."/>
            <person name="Kroth P."/>
            <person name="Leese F."/>
            <person name="Lindquist E."/>
            <person name="Lyon B.R."/>
            <person name="Martin J."/>
            <person name="Mayer C."/>
            <person name="Parker M."/>
            <person name="Quesneville H."/>
            <person name="Raymond J."/>
            <person name="Uhlig C."/>
            <person name="Valentin K.U."/>
            <person name="Worden A.Z."/>
            <person name="Armbrust E.V."/>
            <person name="Bowler C."/>
            <person name="Green B."/>
            <person name="Moulton V."/>
            <person name="Van Oosterhout C."/>
            <person name="Grigoriev I."/>
        </authorList>
    </citation>
    <scope>NUCLEOTIDE SEQUENCE [LARGE SCALE GENOMIC DNA]</scope>
    <source>
        <strain evidence="2 3">CCMP1102</strain>
    </source>
</reference>
<dbReference type="OrthoDB" id="412090at2759"/>
<dbReference type="KEGG" id="fcy:FRACYDRAFT_196065"/>
<dbReference type="Proteomes" id="UP000095751">
    <property type="component" value="Unassembled WGS sequence"/>
</dbReference>
<sequence>MEIANTGATPASQKKLPRIVSIYGGDEDLVLCRNGARVVHVLPCQLDTTIAPATTYALALAMYLDRKLDRNHTEKVTVVIDIRSGKGWPNPSSVSLVPFIKLVVGSLNSYFPERLSRCILFPLPTTATLIFNRAKAYLDPDTATKIQVCSGAGSINSAVPEKVKSFIDAKSISTMERRRKSFFDT</sequence>